<evidence type="ECO:0000313" key="3">
    <source>
        <dbReference type="Proteomes" id="UP000315010"/>
    </source>
</evidence>
<gene>
    <name evidence="2" type="ORF">CA13_19160</name>
</gene>
<dbReference type="InterPro" id="IPR009061">
    <property type="entry name" value="DNA-bd_dom_put_sf"/>
</dbReference>
<organism evidence="2 3">
    <name type="scientific">Novipirellula herctigrandis</name>
    <dbReference type="NCBI Taxonomy" id="2527986"/>
    <lineage>
        <taxon>Bacteria</taxon>
        <taxon>Pseudomonadati</taxon>
        <taxon>Planctomycetota</taxon>
        <taxon>Planctomycetia</taxon>
        <taxon>Pirellulales</taxon>
        <taxon>Pirellulaceae</taxon>
        <taxon>Novipirellula</taxon>
    </lineage>
</organism>
<name>A0A5C5Z0W8_9BACT</name>
<dbReference type="Proteomes" id="UP000315010">
    <property type="component" value="Unassembled WGS sequence"/>
</dbReference>
<evidence type="ECO:0000313" key="2">
    <source>
        <dbReference type="EMBL" id="TWT80497.1"/>
    </source>
</evidence>
<dbReference type="Pfam" id="PF12728">
    <property type="entry name" value="HTH_17"/>
    <property type="match status" value="1"/>
</dbReference>
<dbReference type="RefSeq" id="WP_146395565.1">
    <property type="nucleotide sequence ID" value="NZ_SJPJ01000001.1"/>
</dbReference>
<evidence type="ECO:0000259" key="1">
    <source>
        <dbReference type="Pfam" id="PF12728"/>
    </source>
</evidence>
<reference evidence="2 3" key="1">
    <citation type="submission" date="2019-02" db="EMBL/GenBank/DDBJ databases">
        <title>Deep-cultivation of Planctomycetes and their phenomic and genomic characterization uncovers novel biology.</title>
        <authorList>
            <person name="Wiegand S."/>
            <person name="Jogler M."/>
            <person name="Boedeker C."/>
            <person name="Pinto D."/>
            <person name="Vollmers J."/>
            <person name="Rivas-Marin E."/>
            <person name="Kohn T."/>
            <person name="Peeters S.H."/>
            <person name="Heuer A."/>
            <person name="Rast P."/>
            <person name="Oberbeckmann S."/>
            <person name="Bunk B."/>
            <person name="Jeske O."/>
            <person name="Meyerdierks A."/>
            <person name="Storesund J.E."/>
            <person name="Kallscheuer N."/>
            <person name="Luecker S."/>
            <person name="Lage O.M."/>
            <person name="Pohl T."/>
            <person name="Merkel B.J."/>
            <person name="Hornburger P."/>
            <person name="Mueller R.-W."/>
            <person name="Bruemmer F."/>
            <person name="Labrenz M."/>
            <person name="Spormann A.M."/>
            <person name="Op Den Camp H."/>
            <person name="Overmann J."/>
            <person name="Amann R."/>
            <person name="Jetten M.S.M."/>
            <person name="Mascher T."/>
            <person name="Medema M.H."/>
            <person name="Devos D.P."/>
            <person name="Kaster A.-K."/>
            <person name="Ovreas L."/>
            <person name="Rohde M."/>
            <person name="Galperin M.Y."/>
            <person name="Jogler C."/>
        </authorList>
    </citation>
    <scope>NUCLEOTIDE SEQUENCE [LARGE SCALE GENOMIC DNA]</scope>
    <source>
        <strain evidence="2 3">CA13</strain>
    </source>
</reference>
<keyword evidence="3" id="KW-1185">Reference proteome</keyword>
<dbReference type="EMBL" id="SJPJ01000001">
    <property type="protein sequence ID" value="TWT80497.1"/>
    <property type="molecule type" value="Genomic_DNA"/>
</dbReference>
<accession>A0A5C5Z0W8</accession>
<feature type="domain" description="Helix-turn-helix" evidence="1">
    <location>
        <begin position="10"/>
        <end position="57"/>
    </location>
</feature>
<dbReference type="Gene3D" id="1.10.1660.10">
    <property type="match status" value="1"/>
</dbReference>
<comment type="caution">
    <text evidence="2">The sequence shown here is derived from an EMBL/GenBank/DDBJ whole genome shotgun (WGS) entry which is preliminary data.</text>
</comment>
<dbReference type="AlphaFoldDB" id="A0A5C5Z0W8"/>
<sequence>MTKLSDYALTSEAAEILGVSQNTIRTWAKDGKIPVHRNPANGYRLFKRSDLDKFLKSIERSASKPKRSK</sequence>
<dbReference type="InterPro" id="IPR041657">
    <property type="entry name" value="HTH_17"/>
</dbReference>
<dbReference type="NCBIfam" id="TIGR01764">
    <property type="entry name" value="excise"/>
    <property type="match status" value="1"/>
</dbReference>
<proteinExistence type="predicted"/>
<protein>
    <submittedName>
        <fullName evidence="2">Polar chromosome segregation protein</fullName>
    </submittedName>
</protein>
<dbReference type="InterPro" id="IPR010093">
    <property type="entry name" value="SinI_DNA-bd"/>
</dbReference>
<dbReference type="GO" id="GO:0003677">
    <property type="term" value="F:DNA binding"/>
    <property type="evidence" value="ECO:0007669"/>
    <property type="project" value="InterPro"/>
</dbReference>
<dbReference type="OrthoDB" id="290198at2"/>
<dbReference type="SUPFAM" id="SSF46955">
    <property type="entry name" value="Putative DNA-binding domain"/>
    <property type="match status" value="1"/>
</dbReference>
<dbReference type="CDD" id="cd04762">
    <property type="entry name" value="HTH_MerR-trunc"/>
    <property type="match status" value="1"/>
</dbReference>